<proteinExistence type="predicted"/>
<comment type="caution">
    <text evidence="2">The sequence shown here is derived from an EMBL/GenBank/DDBJ whole genome shotgun (WGS) entry which is preliminary data.</text>
</comment>
<feature type="region of interest" description="Disordered" evidence="1">
    <location>
        <begin position="282"/>
        <end position="352"/>
    </location>
</feature>
<name>A0A176VSI9_MARPO</name>
<protein>
    <submittedName>
        <fullName evidence="2">Uncharacterized protein</fullName>
    </submittedName>
</protein>
<feature type="region of interest" description="Disordered" evidence="1">
    <location>
        <begin position="390"/>
        <end position="449"/>
    </location>
</feature>
<evidence type="ECO:0000313" key="2">
    <source>
        <dbReference type="EMBL" id="OAE23798.1"/>
    </source>
</evidence>
<accession>A0A176VSI9</accession>
<evidence type="ECO:0000256" key="1">
    <source>
        <dbReference type="SAM" id="MobiDB-lite"/>
    </source>
</evidence>
<sequence>MRAALELPLELEMSLGLELSLGLEMSLGLELTHGLELSLGLEMSLGLELSLGLEMSLGLELTHGLEMSLGLEMTLELEMKLGHWRVQGNFSVLENTAPDFEKEVSETEDLWSWAQIASAKVAQPRSVFKSEPEPRAKGLLAGDISLTSGFFPRSFGSGSGLVIAARTDPNYGAKLAILVPNVHGTQNRRRMVSDCDPSGPTRGGGRQLEVRDLQQYVATEREDLPSFGYEQSQSSGNFVRFVGEAERLLQGQLASTPAARQEAFQRALRLLAQRQDANEAVQYNNHVPPPQHVAGYPQRRDIPPVRAPSQQPTPTRTPTPSWNGGYMYDSSTSTGSSYDSAPPPTSPRKPHWSDGMDFTEYCFYSRPPPHLPYPPHQPELEAPGDLIMFDLHPEDSTTSRNSRPGRVHYDGKGPLGPGDRPDRFDAPASPESSNSSDRHYQDSSDPHFQDNMALGEIRFYTRQDMLGDLELPNQAEIDEELQFVYKLYQDIRFTVFKHIRRAQMWPEQYPKDLEMELEKFYHTCKNPSGEDYWRCGKETGLGSEGVVHYIEERRKKNALTNASDPHYEDNMALGEIRFYTRQDMLGELQLVNSADMDEELQFVYELYKDIRSTVFKHIRRNELWPENYPDDLYDELEKFYDTCKNPSGEDYRRCGKETGLGSEGVMHYVEERRKQRHQ</sequence>
<reference evidence="2" key="1">
    <citation type="submission" date="2016-03" db="EMBL/GenBank/DDBJ databases">
        <title>Mechanisms controlling the formation of the plant cell surface in tip-growing cells are functionally conserved among land plants.</title>
        <authorList>
            <person name="Honkanen S."/>
            <person name="Jones V.A."/>
            <person name="Morieri G."/>
            <person name="Champion C."/>
            <person name="Hetherington A.J."/>
            <person name="Kelly S."/>
            <person name="Saint-Marcoux D."/>
            <person name="Proust H."/>
            <person name="Prescott H."/>
            <person name="Dolan L."/>
        </authorList>
    </citation>
    <scope>NUCLEOTIDE SEQUENCE [LARGE SCALE GENOMIC DNA]</scope>
    <source>
        <tissue evidence="2">Whole gametophyte</tissue>
    </source>
</reference>
<feature type="compositionally biased region" description="Basic and acidic residues" evidence="1">
    <location>
        <begin position="436"/>
        <end position="448"/>
    </location>
</feature>
<dbReference type="EMBL" id="LVLJ01002769">
    <property type="protein sequence ID" value="OAE23798.1"/>
    <property type="molecule type" value="Genomic_DNA"/>
</dbReference>
<organism evidence="2 3">
    <name type="scientific">Marchantia polymorpha subsp. ruderalis</name>
    <dbReference type="NCBI Taxonomy" id="1480154"/>
    <lineage>
        <taxon>Eukaryota</taxon>
        <taxon>Viridiplantae</taxon>
        <taxon>Streptophyta</taxon>
        <taxon>Embryophyta</taxon>
        <taxon>Marchantiophyta</taxon>
        <taxon>Marchantiopsida</taxon>
        <taxon>Marchantiidae</taxon>
        <taxon>Marchantiales</taxon>
        <taxon>Marchantiaceae</taxon>
        <taxon>Marchantia</taxon>
    </lineage>
</organism>
<dbReference type="AlphaFoldDB" id="A0A176VSI9"/>
<dbReference type="Proteomes" id="UP000077202">
    <property type="component" value="Unassembled WGS sequence"/>
</dbReference>
<evidence type="ECO:0000313" key="3">
    <source>
        <dbReference type="Proteomes" id="UP000077202"/>
    </source>
</evidence>
<gene>
    <name evidence="2" type="ORF">AXG93_3340s1250</name>
</gene>
<keyword evidence="3" id="KW-1185">Reference proteome</keyword>
<feature type="compositionally biased region" description="Low complexity" evidence="1">
    <location>
        <begin position="312"/>
        <end position="340"/>
    </location>
</feature>